<protein>
    <submittedName>
        <fullName evidence="1">Uncharacterized protein</fullName>
    </submittedName>
</protein>
<accession>A0A445MSH3</accession>
<sequence>MEWETSFEAIQGHESDIERLQPFDLEIFDENYEHVYVRAIVSKSPEKLPEGKLLWMQDYKGKRESDPWRIDILERLAAPYDHV</sequence>
<name>A0A445MSH3_9BACT</name>
<gene>
    <name evidence="1" type="ORF">PITCH_A1330008</name>
</gene>
<dbReference type="EMBL" id="OJIN01000039">
    <property type="protein sequence ID" value="SPD72395.1"/>
    <property type="molecule type" value="Genomic_DNA"/>
</dbReference>
<proteinExistence type="predicted"/>
<reference evidence="1" key="1">
    <citation type="submission" date="2018-01" db="EMBL/GenBank/DDBJ databases">
        <authorList>
            <person name="Regsiter A."/>
            <person name="William W."/>
        </authorList>
    </citation>
    <scope>NUCLEOTIDE SEQUENCE</scope>
    <source>
        <strain evidence="1">TRIP AH-1</strain>
    </source>
</reference>
<organism evidence="1">
    <name type="scientific">uncultured Desulfobacterium sp</name>
    <dbReference type="NCBI Taxonomy" id="201089"/>
    <lineage>
        <taxon>Bacteria</taxon>
        <taxon>Pseudomonadati</taxon>
        <taxon>Thermodesulfobacteriota</taxon>
        <taxon>Desulfobacteria</taxon>
        <taxon>Desulfobacterales</taxon>
        <taxon>Desulfobacteriaceae</taxon>
        <taxon>Desulfobacterium</taxon>
        <taxon>environmental samples</taxon>
    </lineage>
</organism>
<evidence type="ECO:0000313" key="1">
    <source>
        <dbReference type="EMBL" id="SPD72395.1"/>
    </source>
</evidence>
<dbReference type="AlphaFoldDB" id="A0A445MSH3"/>